<comment type="caution">
    <text evidence="1">The sequence shown here is derived from an EMBL/GenBank/DDBJ whole genome shotgun (WGS) entry which is preliminary data.</text>
</comment>
<name>A0A099YEV3_LIMMU</name>
<evidence type="ECO:0000313" key="2">
    <source>
        <dbReference type="Proteomes" id="UP000030001"/>
    </source>
</evidence>
<dbReference type="AlphaFoldDB" id="A0A099YEV3"/>
<gene>
    <name evidence="1" type="ORF">LX03_03835</name>
</gene>
<evidence type="ECO:0000313" key="1">
    <source>
        <dbReference type="EMBL" id="KGL67090.1"/>
    </source>
</evidence>
<proteinExistence type="predicted"/>
<sequence>MARLCNNCGRKTHLLTRTKFKDGVLCSKCLKNFSIPDTVGFRLWAKNNSCQAVTRYKQVTNKSEAKTNHINNKREIPNPKIDLSEIERYLNEFPNYESKGDKRFNKRTGYPLAKQSSIERSRKEFVDMLSWTPDNYYAYAHYSNEIAIDDYLGSIDVPFLIAGTIAYKQGDWDIAEKWWLSVLDIRPTNVLRKLEIMYRKQQRYKDIVRLYKIAQPLVRQYDSLTGENTYKFYKTVAILNEEQHKKEDHSIGVIRYPSKIDSNYLRLLQTAR</sequence>
<reference evidence="1 2" key="1">
    <citation type="submission" date="2014-09" db="EMBL/GenBank/DDBJ databases">
        <title>Lactobacillus mucosae CRL573 Genome Sequencing.</title>
        <authorList>
            <person name="Bleckwedel J."/>
            <person name="Teran L.C."/>
            <person name="Bonacina J."/>
            <person name="Saavedra L."/>
            <person name="Mozzi F.B."/>
            <person name="Raya R.R."/>
        </authorList>
    </citation>
    <scope>NUCLEOTIDE SEQUENCE [LARGE SCALE GENOMIC DNA]</scope>
    <source>
        <strain evidence="1 2">CRL573</strain>
    </source>
</reference>
<organism evidence="1 2">
    <name type="scientific">Limosilactobacillus mucosae</name>
    <name type="common">Lactobacillus mucosae</name>
    <dbReference type="NCBI Taxonomy" id="97478"/>
    <lineage>
        <taxon>Bacteria</taxon>
        <taxon>Bacillati</taxon>
        <taxon>Bacillota</taxon>
        <taxon>Bacilli</taxon>
        <taxon>Lactobacillales</taxon>
        <taxon>Lactobacillaceae</taxon>
        <taxon>Limosilactobacillus</taxon>
    </lineage>
</organism>
<protein>
    <submittedName>
        <fullName evidence="1">Uncharacterized protein</fullName>
    </submittedName>
</protein>
<dbReference type="InterPro" id="IPR011990">
    <property type="entry name" value="TPR-like_helical_dom_sf"/>
</dbReference>
<dbReference type="EMBL" id="JROC01000028">
    <property type="protein sequence ID" value="KGL67090.1"/>
    <property type="molecule type" value="Genomic_DNA"/>
</dbReference>
<dbReference type="Proteomes" id="UP000030001">
    <property type="component" value="Unassembled WGS sequence"/>
</dbReference>
<dbReference type="Gene3D" id="1.25.40.10">
    <property type="entry name" value="Tetratricopeptide repeat domain"/>
    <property type="match status" value="1"/>
</dbReference>
<accession>A0A099YEV3</accession>
<dbReference type="SUPFAM" id="SSF48452">
    <property type="entry name" value="TPR-like"/>
    <property type="match status" value="1"/>
</dbReference>